<evidence type="ECO:0000313" key="2">
    <source>
        <dbReference type="EMBL" id="PYH89159.1"/>
    </source>
</evidence>
<dbReference type="EMBL" id="KZ826045">
    <property type="protein sequence ID" value="PYH89159.1"/>
    <property type="molecule type" value="Genomic_DNA"/>
</dbReference>
<dbReference type="Pfam" id="PF03525">
    <property type="entry name" value="Meiotic_rec114"/>
    <property type="match status" value="1"/>
</dbReference>
<dbReference type="OrthoDB" id="5360255at2759"/>
<gene>
    <name evidence="2" type="ORF">BO71DRAFT_444767</name>
</gene>
<sequence length="444" mass="49016">MHRPSQQPAEPNPLARLSLAKFSHTTNSINHRGPLNWCHIMGNGDLTVILERSTMTSFTPDRLLLKILRVHEILEDIDLTHFAIEAENINSQSPPSRSVFAVVVKLPCLAVKYTRGNTVRRFQIKFAMDSDFYTALAILSDMKCPFSEASVASMRKMTSSQWNSGSIESIPVAREPVYGSCMQGSSTSASVAFPTSASGPSSVTTVSSNQNPTNTKQPFDFPHHTNPPTLDKTDRDWPRPSTSIGLNRLQSMDEFLPPKRDLPFPNPAVKRTSTLVKMPATFPSASDTSNQSYQIDRDKIPRTVAESPRKPHPEPAQKRPATTSGRITVLKLPKPGNPPPKTNNEPANPQHSNIPSYPEIRPAPDATMGPPDPSNKTEERTGASHQAQMTAAITAEDLSSYMSVPTAERMTSVETWICNQLDDDGFRQLCQDMEGIWSRIAFGR</sequence>
<dbReference type="InterPro" id="IPR004354">
    <property type="entry name" value="Meiotic_Rec114"/>
</dbReference>
<dbReference type="VEuPathDB" id="FungiDB:BO71DRAFT_444767"/>
<dbReference type="Proteomes" id="UP000247810">
    <property type="component" value="Unassembled WGS sequence"/>
</dbReference>
<feature type="compositionally biased region" description="Basic and acidic residues" evidence="1">
    <location>
        <begin position="301"/>
        <end position="317"/>
    </location>
</feature>
<accession>A0A319CWY1</accession>
<dbReference type="GO" id="GO:0007131">
    <property type="term" value="P:reciprocal meiotic recombination"/>
    <property type="evidence" value="ECO:0007669"/>
    <property type="project" value="InterPro"/>
</dbReference>
<feature type="region of interest" description="Disordered" evidence="1">
    <location>
        <begin position="301"/>
        <end position="384"/>
    </location>
</feature>
<dbReference type="STRING" id="1448320.A0A319CWY1"/>
<protein>
    <submittedName>
        <fullName evidence="2">Uncharacterized protein</fullName>
    </submittedName>
</protein>
<feature type="compositionally biased region" description="Polar residues" evidence="1">
    <location>
        <begin position="189"/>
        <end position="217"/>
    </location>
</feature>
<evidence type="ECO:0000313" key="3">
    <source>
        <dbReference type="Proteomes" id="UP000247810"/>
    </source>
</evidence>
<feature type="compositionally biased region" description="Polar residues" evidence="1">
    <location>
        <begin position="240"/>
        <end position="249"/>
    </location>
</feature>
<proteinExistence type="predicted"/>
<reference evidence="2 3" key="1">
    <citation type="submission" date="2018-02" db="EMBL/GenBank/DDBJ databases">
        <title>The genomes of Aspergillus section Nigri reveals drivers in fungal speciation.</title>
        <authorList>
            <consortium name="DOE Joint Genome Institute"/>
            <person name="Vesth T.C."/>
            <person name="Nybo J."/>
            <person name="Theobald S."/>
            <person name="Brandl J."/>
            <person name="Frisvad J.C."/>
            <person name="Nielsen K.F."/>
            <person name="Lyhne E.K."/>
            <person name="Kogle M.E."/>
            <person name="Kuo A."/>
            <person name="Riley R."/>
            <person name="Clum A."/>
            <person name="Nolan M."/>
            <person name="Lipzen A."/>
            <person name="Salamov A."/>
            <person name="Henrissat B."/>
            <person name="Wiebenga A."/>
            <person name="De vries R.P."/>
            <person name="Grigoriev I.V."/>
            <person name="Mortensen U.H."/>
            <person name="Andersen M.R."/>
            <person name="Baker S.E."/>
        </authorList>
    </citation>
    <scope>NUCLEOTIDE SEQUENCE [LARGE SCALE GENOMIC DNA]</scope>
    <source>
        <strain evidence="2 3">CBS 707.79</strain>
    </source>
</reference>
<organism evidence="2 3">
    <name type="scientific">Aspergillus ellipticus CBS 707.79</name>
    <dbReference type="NCBI Taxonomy" id="1448320"/>
    <lineage>
        <taxon>Eukaryota</taxon>
        <taxon>Fungi</taxon>
        <taxon>Dikarya</taxon>
        <taxon>Ascomycota</taxon>
        <taxon>Pezizomycotina</taxon>
        <taxon>Eurotiomycetes</taxon>
        <taxon>Eurotiomycetidae</taxon>
        <taxon>Eurotiales</taxon>
        <taxon>Aspergillaceae</taxon>
        <taxon>Aspergillus</taxon>
        <taxon>Aspergillus subgen. Circumdati</taxon>
    </lineage>
</organism>
<keyword evidence="3" id="KW-1185">Reference proteome</keyword>
<dbReference type="AlphaFoldDB" id="A0A319CWY1"/>
<feature type="region of interest" description="Disordered" evidence="1">
    <location>
        <begin position="189"/>
        <end position="249"/>
    </location>
</feature>
<name>A0A319CWY1_9EURO</name>
<evidence type="ECO:0000256" key="1">
    <source>
        <dbReference type="SAM" id="MobiDB-lite"/>
    </source>
</evidence>